<dbReference type="RefSeq" id="WP_343845769.1">
    <property type="nucleotide sequence ID" value="NZ_BAAAEI010000015.1"/>
</dbReference>
<keyword evidence="3" id="KW-1185">Reference proteome</keyword>
<accession>A0ABP3H6U1</accession>
<keyword evidence="1" id="KW-0732">Signal</keyword>
<feature type="chain" id="PRO_5045155974" description="Exonuclease III" evidence="1">
    <location>
        <begin position="20"/>
        <end position="140"/>
    </location>
</feature>
<protein>
    <recommendedName>
        <fullName evidence="4">Exonuclease III</fullName>
    </recommendedName>
</protein>
<evidence type="ECO:0000313" key="3">
    <source>
        <dbReference type="Proteomes" id="UP001501757"/>
    </source>
</evidence>
<dbReference type="Proteomes" id="UP001501757">
    <property type="component" value="Unassembled WGS sequence"/>
</dbReference>
<dbReference type="EMBL" id="BAAAEI010000015">
    <property type="protein sequence ID" value="GAA0362263.1"/>
    <property type="molecule type" value="Genomic_DNA"/>
</dbReference>
<proteinExistence type="predicted"/>
<comment type="caution">
    <text evidence="2">The sequence shown here is derived from an EMBL/GenBank/DDBJ whole genome shotgun (WGS) entry which is preliminary data.</text>
</comment>
<reference evidence="3" key="1">
    <citation type="journal article" date="2019" name="Int. J. Syst. Evol. Microbiol.">
        <title>The Global Catalogue of Microorganisms (GCM) 10K type strain sequencing project: providing services to taxonomists for standard genome sequencing and annotation.</title>
        <authorList>
            <consortium name="The Broad Institute Genomics Platform"/>
            <consortium name="The Broad Institute Genome Sequencing Center for Infectious Disease"/>
            <person name="Wu L."/>
            <person name="Ma J."/>
        </authorList>
    </citation>
    <scope>NUCLEOTIDE SEQUENCE [LARGE SCALE GENOMIC DNA]</scope>
    <source>
        <strain evidence="3">JCM 13378</strain>
    </source>
</reference>
<evidence type="ECO:0000313" key="2">
    <source>
        <dbReference type="EMBL" id="GAA0362263.1"/>
    </source>
</evidence>
<organism evidence="2 3">
    <name type="scientific">Bowmanella denitrificans</name>
    <dbReference type="NCBI Taxonomy" id="366582"/>
    <lineage>
        <taxon>Bacteria</taxon>
        <taxon>Pseudomonadati</taxon>
        <taxon>Pseudomonadota</taxon>
        <taxon>Gammaproteobacteria</taxon>
        <taxon>Alteromonadales</taxon>
        <taxon>Alteromonadaceae</taxon>
        <taxon>Bowmanella</taxon>
    </lineage>
</organism>
<gene>
    <name evidence="2" type="ORF">GCM10009092_28280</name>
</gene>
<evidence type="ECO:0008006" key="4">
    <source>
        <dbReference type="Google" id="ProtNLM"/>
    </source>
</evidence>
<feature type="signal peptide" evidence="1">
    <location>
        <begin position="1"/>
        <end position="19"/>
    </location>
</feature>
<name>A0ABP3H6U1_9ALTE</name>
<sequence>MKKFVFAAVATVISAQSFASEGNLRFVAVDNSPFSSICVIAAEQGVAAARKSAPREFNQDIKCNGQAISQFARQFRADAPVQANNVVYQFVVADERPESMLCKQAVSAGVESLGLTRRQMDGIFCNGVRLTSFAKAYQAN</sequence>
<evidence type="ECO:0000256" key="1">
    <source>
        <dbReference type="SAM" id="SignalP"/>
    </source>
</evidence>